<gene>
    <name evidence="2" type="ORF">TrST_g4338</name>
</gene>
<organism evidence="2 3">
    <name type="scientific">Triparma strigata</name>
    <dbReference type="NCBI Taxonomy" id="1606541"/>
    <lineage>
        <taxon>Eukaryota</taxon>
        <taxon>Sar</taxon>
        <taxon>Stramenopiles</taxon>
        <taxon>Ochrophyta</taxon>
        <taxon>Bolidophyceae</taxon>
        <taxon>Parmales</taxon>
        <taxon>Triparmaceae</taxon>
        <taxon>Triparma</taxon>
    </lineage>
</organism>
<evidence type="ECO:0000313" key="3">
    <source>
        <dbReference type="Proteomes" id="UP001165085"/>
    </source>
</evidence>
<keyword evidence="1" id="KW-0472">Membrane</keyword>
<keyword evidence="3" id="KW-1185">Reference proteome</keyword>
<dbReference type="AlphaFoldDB" id="A0A9W7B3P9"/>
<evidence type="ECO:0000256" key="1">
    <source>
        <dbReference type="SAM" id="Phobius"/>
    </source>
</evidence>
<protein>
    <submittedName>
        <fullName evidence="2">Uncharacterized protein</fullName>
    </submittedName>
</protein>
<keyword evidence="1" id="KW-0812">Transmembrane</keyword>
<comment type="caution">
    <text evidence="2">The sequence shown here is derived from an EMBL/GenBank/DDBJ whole genome shotgun (WGS) entry which is preliminary data.</text>
</comment>
<name>A0A9W7B3P9_9STRA</name>
<feature type="transmembrane region" description="Helical" evidence="1">
    <location>
        <begin position="12"/>
        <end position="35"/>
    </location>
</feature>
<accession>A0A9W7B3P9</accession>
<dbReference type="OrthoDB" id="200567at2759"/>
<proteinExistence type="predicted"/>
<sequence length="248" mass="27865">MRRSVRNKDLQKIYHPVMAGLFSILYALFLCQFAINVQGFSRAHVFALRHTHFKSSLRSSLTDNDSPSDAIIDFRGDYPSGGQSEFAKALSFLSPFTPEHQVSQLEEMEQCFKHLDSELIRQECSEPAENVIDELWRTIKLMYNGSSRMSAIAARQTRAAKRSPDRLRVYASVLKFLNPASAESKGCSLKDLKMAKAALEGFIEAGARTQVMGQLEKAIQGVEDGKTVQDSIAEAWEERERGARERLG</sequence>
<evidence type="ECO:0000313" key="2">
    <source>
        <dbReference type="EMBL" id="GMH83307.1"/>
    </source>
</evidence>
<keyword evidence="1" id="KW-1133">Transmembrane helix</keyword>
<dbReference type="EMBL" id="BRXY01000280">
    <property type="protein sequence ID" value="GMH83307.1"/>
    <property type="molecule type" value="Genomic_DNA"/>
</dbReference>
<reference evidence="3" key="1">
    <citation type="journal article" date="2023" name="Commun. Biol.">
        <title>Genome analysis of Parmales, the sister group of diatoms, reveals the evolutionary specialization of diatoms from phago-mixotrophs to photoautotrophs.</title>
        <authorList>
            <person name="Ban H."/>
            <person name="Sato S."/>
            <person name="Yoshikawa S."/>
            <person name="Yamada K."/>
            <person name="Nakamura Y."/>
            <person name="Ichinomiya M."/>
            <person name="Sato N."/>
            <person name="Blanc-Mathieu R."/>
            <person name="Endo H."/>
            <person name="Kuwata A."/>
            <person name="Ogata H."/>
        </authorList>
    </citation>
    <scope>NUCLEOTIDE SEQUENCE [LARGE SCALE GENOMIC DNA]</scope>
    <source>
        <strain evidence="3">NIES 3701</strain>
    </source>
</reference>
<dbReference type="Proteomes" id="UP001165085">
    <property type="component" value="Unassembled WGS sequence"/>
</dbReference>